<dbReference type="STRING" id="887062.HGR_14969"/>
<gene>
    <name evidence="1" type="ORF">HGR_14969</name>
</gene>
<evidence type="ECO:0008006" key="3">
    <source>
        <dbReference type="Google" id="ProtNLM"/>
    </source>
</evidence>
<organism evidence="1 2">
    <name type="scientific">Hylemonella gracilis ATCC 19624</name>
    <dbReference type="NCBI Taxonomy" id="887062"/>
    <lineage>
        <taxon>Bacteria</taxon>
        <taxon>Pseudomonadati</taxon>
        <taxon>Pseudomonadota</taxon>
        <taxon>Betaproteobacteria</taxon>
        <taxon>Burkholderiales</taxon>
        <taxon>Comamonadaceae</taxon>
        <taxon>Hylemonella</taxon>
    </lineage>
</organism>
<dbReference type="AlphaFoldDB" id="F3KX05"/>
<dbReference type="PANTHER" id="PTHR37943:SF1">
    <property type="entry name" value="PROTEIN VES"/>
    <property type="match status" value="1"/>
</dbReference>
<dbReference type="EMBL" id="AEGR01000093">
    <property type="protein sequence ID" value="EGI75792.1"/>
    <property type="molecule type" value="Genomic_DNA"/>
</dbReference>
<sequence length="223" mass="24246">MPLHFFDRQQLPATPWKNGGGVTREIVCQPPGAGMDAFDWRVSIAHIASDGPFSRFEQVDRVITLLEGAGVRLRSADGAFDHRLDRPWEPYAFAGEAPVQGELIAGDCHDFNVMVRRGRCRARVVVVREAATLPDTEAGLVMALAGSWQLTRAANRSTEALAAVRADRGAESTSDREAVWTLKANQGLWWQDGGGPANLWPEVDTSSPASVALLAMSIEREPA</sequence>
<accession>F3KX05</accession>
<dbReference type="Proteomes" id="UP000016368">
    <property type="component" value="Unassembled WGS sequence"/>
</dbReference>
<dbReference type="Pfam" id="PF05962">
    <property type="entry name" value="HutD"/>
    <property type="match status" value="1"/>
</dbReference>
<dbReference type="RefSeq" id="WP_006299117.1">
    <property type="nucleotide sequence ID" value="NZ_AEGR01000093.1"/>
</dbReference>
<dbReference type="OrthoDB" id="9800082at2"/>
<evidence type="ECO:0000313" key="1">
    <source>
        <dbReference type="EMBL" id="EGI75792.1"/>
    </source>
</evidence>
<dbReference type="InterPro" id="IPR010282">
    <property type="entry name" value="Uncharacterised_HutD/Ves"/>
</dbReference>
<evidence type="ECO:0000313" key="2">
    <source>
        <dbReference type="Proteomes" id="UP000016368"/>
    </source>
</evidence>
<reference evidence="1 2" key="1">
    <citation type="journal article" date="2011" name="EMBO J.">
        <title>Structural diversity of bacterial flagellar motors.</title>
        <authorList>
            <person name="Chen S."/>
            <person name="Beeby M."/>
            <person name="Murphy G.E."/>
            <person name="Leadbetter J.R."/>
            <person name="Hendrixson D.R."/>
            <person name="Briegel A."/>
            <person name="Li Z."/>
            <person name="Shi J."/>
            <person name="Tocheva E.I."/>
            <person name="Muller A."/>
            <person name="Dobro M.J."/>
            <person name="Jensen G.J."/>
        </authorList>
    </citation>
    <scope>NUCLEOTIDE SEQUENCE [LARGE SCALE GENOMIC DNA]</scope>
    <source>
        <strain evidence="1 2">ATCC 19624</strain>
    </source>
</reference>
<dbReference type="SUPFAM" id="SSF51182">
    <property type="entry name" value="RmlC-like cupins"/>
    <property type="match status" value="1"/>
</dbReference>
<comment type="caution">
    <text evidence="1">The sequence shown here is derived from an EMBL/GenBank/DDBJ whole genome shotgun (WGS) entry which is preliminary data.</text>
</comment>
<name>F3KX05_9BURK</name>
<dbReference type="CDD" id="cd20293">
    <property type="entry name" value="cupin_HutD_N"/>
    <property type="match status" value="1"/>
</dbReference>
<dbReference type="InterPro" id="IPR014710">
    <property type="entry name" value="RmlC-like_jellyroll"/>
</dbReference>
<protein>
    <recommendedName>
        <fullName evidence="3">HutD family protein</fullName>
    </recommendedName>
</protein>
<dbReference type="eggNOG" id="COG3758">
    <property type="taxonomic scope" value="Bacteria"/>
</dbReference>
<keyword evidence="2" id="KW-1185">Reference proteome</keyword>
<proteinExistence type="predicted"/>
<dbReference type="PANTHER" id="PTHR37943">
    <property type="entry name" value="PROTEIN VES"/>
    <property type="match status" value="1"/>
</dbReference>
<dbReference type="Gene3D" id="2.60.120.10">
    <property type="entry name" value="Jelly Rolls"/>
    <property type="match status" value="1"/>
</dbReference>
<dbReference type="InterPro" id="IPR011051">
    <property type="entry name" value="RmlC_Cupin_sf"/>
</dbReference>